<name>A0A5B0M1E9_PUCGR</name>
<protein>
    <submittedName>
        <fullName evidence="1">Uncharacterized protein</fullName>
    </submittedName>
</protein>
<accession>A0A5B0M1E9</accession>
<organism evidence="1 2">
    <name type="scientific">Puccinia graminis f. sp. tritici</name>
    <dbReference type="NCBI Taxonomy" id="56615"/>
    <lineage>
        <taxon>Eukaryota</taxon>
        <taxon>Fungi</taxon>
        <taxon>Dikarya</taxon>
        <taxon>Basidiomycota</taxon>
        <taxon>Pucciniomycotina</taxon>
        <taxon>Pucciniomycetes</taxon>
        <taxon>Pucciniales</taxon>
        <taxon>Pucciniaceae</taxon>
        <taxon>Puccinia</taxon>
    </lineage>
</organism>
<sequence>MLAFRRITNLLLPFTLPISPPSALENNPFCDIKNLSSNFLLPPTHPGKSVRERLGRASALLNRCPPAPG</sequence>
<proteinExistence type="predicted"/>
<comment type="caution">
    <text evidence="1">The sequence shown here is derived from an EMBL/GenBank/DDBJ whole genome shotgun (WGS) entry which is preliminary data.</text>
</comment>
<dbReference type="AlphaFoldDB" id="A0A5B0M1E9"/>
<evidence type="ECO:0000313" key="2">
    <source>
        <dbReference type="Proteomes" id="UP000325313"/>
    </source>
</evidence>
<reference evidence="1 2" key="1">
    <citation type="submission" date="2019-05" db="EMBL/GenBank/DDBJ databases">
        <title>Emergence of the Ug99 lineage of the wheat stem rust pathogen through somatic hybridization.</title>
        <authorList>
            <person name="Li F."/>
            <person name="Upadhyaya N.M."/>
            <person name="Sperschneider J."/>
            <person name="Matny O."/>
            <person name="Nguyen-Phuc H."/>
            <person name="Mago R."/>
            <person name="Raley C."/>
            <person name="Miller M.E."/>
            <person name="Silverstein K.A.T."/>
            <person name="Henningsen E."/>
            <person name="Hirsch C.D."/>
            <person name="Visser B."/>
            <person name="Pretorius Z.A."/>
            <person name="Steffenson B.J."/>
            <person name="Schwessinger B."/>
            <person name="Dodds P.N."/>
            <person name="Figueroa M."/>
        </authorList>
    </citation>
    <scope>NUCLEOTIDE SEQUENCE [LARGE SCALE GENOMIC DNA]</scope>
    <source>
        <strain evidence="1 2">Ug99</strain>
    </source>
</reference>
<dbReference type="EMBL" id="VDEP01000484">
    <property type="protein sequence ID" value="KAA1070136.1"/>
    <property type="molecule type" value="Genomic_DNA"/>
</dbReference>
<gene>
    <name evidence="1" type="ORF">PGTUg99_010273</name>
</gene>
<evidence type="ECO:0000313" key="1">
    <source>
        <dbReference type="EMBL" id="KAA1070136.1"/>
    </source>
</evidence>
<dbReference type="Proteomes" id="UP000325313">
    <property type="component" value="Unassembled WGS sequence"/>
</dbReference>